<dbReference type="AlphaFoldDB" id="A0AAV6K0K6"/>
<reference evidence="1 2" key="1">
    <citation type="submission" date="2020-08" db="EMBL/GenBank/DDBJ databases">
        <title>Plant Genome Project.</title>
        <authorList>
            <person name="Zhang R.-G."/>
        </authorList>
    </citation>
    <scope>NUCLEOTIDE SEQUENCE [LARGE SCALE GENOMIC DNA]</scope>
    <source>
        <strain evidence="1">WSP0</strain>
        <tissue evidence="1">Leaf</tissue>
    </source>
</reference>
<organism evidence="1 2">
    <name type="scientific">Rhododendron griersonianum</name>
    <dbReference type="NCBI Taxonomy" id="479676"/>
    <lineage>
        <taxon>Eukaryota</taxon>
        <taxon>Viridiplantae</taxon>
        <taxon>Streptophyta</taxon>
        <taxon>Embryophyta</taxon>
        <taxon>Tracheophyta</taxon>
        <taxon>Spermatophyta</taxon>
        <taxon>Magnoliopsida</taxon>
        <taxon>eudicotyledons</taxon>
        <taxon>Gunneridae</taxon>
        <taxon>Pentapetalae</taxon>
        <taxon>asterids</taxon>
        <taxon>Ericales</taxon>
        <taxon>Ericaceae</taxon>
        <taxon>Ericoideae</taxon>
        <taxon>Rhodoreae</taxon>
        <taxon>Rhododendron</taxon>
    </lineage>
</organism>
<dbReference type="EMBL" id="JACTNZ010000006">
    <property type="protein sequence ID" value="KAG5545948.1"/>
    <property type="molecule type" value="Genomic_DNA"/>
</dbReference>
<evidence type="ECO:0000313" key="2">
    <source>
        <dbReference type="Proteomes" id="UP000823749"/>
    </source>
</evidence>
<keyword evidence="2" id="KW-1185">Reference proteome</keyword>
<dbReference type="Proteomes" id="UP000823749">
    <property type="component" value="Chromosome 6"/>
</dbReference>
<evidence type="ECO:0000313" key="1">
    <source>
        <dbReference type="EMBL" id="KAG5545948.1"/>
    </source>
</evidence>
<dbReference type="InterPro" id="IPR013320">
    <property type="entry name" value="ConA-like_dom_sf"/>
</dbReference>
<gene>
    <name evidence="1" type="ORF">RHGRI_018195</name>
</gene>
<dbReference type="SUPFAM" id="SSF49899">
    <property type="entry name" value="Concanavalin A-like lectins/glucanases"/>
    <property type="match status" value="1"/>
</dbReference>
<proteinExistence type="predicted"/>
<protein>
    <submittedName>
        <fullName evidence="1">Uncharacterized protein</fullName>
    </submittedName>
</protein>
<dbReference type="Gene3D" id="2.60.120.200">
    <property type="match status" value="1"/>
</dbReference>
<name>A0AAV6K0K6_9ERIC</name>
<comment type="caution">
    <text evidence="1">The sequence shown here is derived from an EMBL/GenBank/DDBJ whole genome shotgun (WGS) entry which is preliminary data.</text>
</comment>
<accession>A0AAV6K0K6</accession>
<sequence>MQIVCWSLSRRLSYESSILIWVTEIERIYLDGHFLVIIYAYVSRALENMTYSTSRFDELFRPSSALDHFTCARFSSKSKYIFGKVTTQIKLVEGDFAETVTPFYVTPRALIIAEYTGVHQEHEAFQILFSPLDTMQPWPALRAESQLKT</sequence>